<dbReference type="InterPro" id="IPR036388">
    <property type="entry name" value="WH-like_DNA-bd_sf"/>
</dbReference>
<evidence type="ECO:0000313" key="2">
    <source>
        <dbReference type="EMBL" id="PHP67889.1"/>
    </source>
</evidence>
<dbReference type="SMART" id="SM00347">
    <property type="entry name" value="HTH_MARR"/>
    <property type="match status" value="1"/>
</dbReference>
<gene>
    <name evidence="2" type="ORF">CSC94_04200</name>
</gene>
<dbReference type="PANTHER" id="PTHR33164:SF95">
    <property type="entry name" value="TRANSCRIPTIONAL REGULATOR"/>
    <property type="match status" value="1"/>
</dbReference>
<evidence type="ECO:0000313" key="3">
    <source>
        <dbReference type="Proteomes" id="UP000221168"/>
    </source>
</evidence>
<dbReference type="PRINTS" id="PR00598">
    <property type="entry name" value="HTHMARR"/>
</dbReference>
<proteinExistence type="predicted"/>
<name>A0A2G1QQY6_9HYPH</name>
<organism evidence="2 3">
    <name type="scientific">Zhengella mangrovi</name>
    <dbReference type="NCBI Taxonomy" id="1982044"/>
    <lineage>
        <taxon>Bacteria</taxon>
        <taxon>Pseudomonadati</taxon>
        <taxon>Pseudomonadota</taxon>
        <taxon>Alphaproteobacteria</taxon>
        <taxon>Hyphomicrobiales</taxon>
        <taxon>Notoacmeibacteraceae</taxon>
        <taxon>Zhengella</taxon>
    </lineage>
</organism>
<sequence length="145" mass="15869">MDVVAEQDGKGRYRLDAQVGFLLRKANQRHLAIFSAGLSSLTPTQFAALAKLLECGPLSQADLGRQTAMDAATIKGVIDRLRERNLLQSTADPDDRRRLIVDLTGEGRALVTESLGTATAITEETLAPLEDQERRQLLDLLARIT</sequence>
<keyword evidence="3" id="KW-1185">Reference proteome</keyword>
<dbReference type="PANTHER" id="PTHR33164">
    <property type="entry name" value="TRANSCRIPTIONAL REGULATOR, MARR FAMILY"/>
    <property type="match status" value="1"/>
</dbReference>
<dbReference type="Pfam" id="PF01047">
    <property type="entry name" value="MarR"/>
    <property type="match status" value="1"/>
</dbReference>
<dbReference type="EMBL" id="PDVP01000002">
    <property type="protein sequence ID" value="PHP67889.1"/>
    <property type="molecule type" value="Genomic_DNA"/>
</dbReference>
<reference evidence="2 3" key="1">
    <citation type="submission" date="2017-10" db="EMBL/GenBank/DDBJ databases">
        <title>Sedimentibacterium mangrovi gen. nov., sp. nov., a novel member of family Phyllobacteriacea isolated from mangrove sediment.</title>
        <authorList>
            <person name="Liao H."/>
            <person name="Tian Y."/>
        </authorList>
    </citation>
    <scope>NUCLEOTIDE SEQUENCE [LARGE SCALE GENOMIC DNA]</scope>
    <source>
        <strain evidence="2 3">X9-2-2</strain>
    </source>
</reference>
<dbReference type="InterPro" id="IPR036390">
    <property type="entry name" value="WH_DNA-bd_sf"/>
</dbReference>
<dbReference type="SUPFAM" id="SSF46785">
    <property type="entry name" value="Winged helix' DNA-binding domain"/>
    <property type="match status" value="1"/>
</dbReference>
<comment type="caution">
    <text evidence="2">The sequence shown here is derived from an EMBL/GenBank/DDBJ whole genome shotgun (WGS) entry which is preliminary data.</text>
</comment>
<dbReference type="GO" id="GO:0003700">
    <property type="term" value="F:DNA-binding transcription factor activity"/>
    <property type="evidence" value="ECO:0007669"/>
    <property type="project" value="InterPro"/>
</dbReference>
<dbReference type="InterPro" id="IPR000835">
    <property type="entry name" value="HTH_MarR-typ"/>
</dbReference>
<protein>
    <submittedName>
        <fullName evidence="2">MarR family transcriptional regulator</fullName>
    </submittedName>
</protein>
<dbReference type="AlphaFoldDB" id="A0A2G1QQY6"/>
<accession>A0A2G1QQY6</accession>
<dbReference type="GO" id="GO:0006950">
    <property type="term" value="P:response to stress"/>
    <property type="evidence" value="ECO:0007669"/>
    <property type="project" value="TreeGrafter"/>
</dbReference>
<dbReference type="Gene3D" id="1.10.10.10">
    <property type="entry name" value="Winged helix-like DNA-binding domain superfamily/Winged helix DNA-binding domain"/>
    <property type="match status" value="1"/>
</dbReference>
<dbReference type="OrthoDB" id="9814496at2"/>
<feature type="domain" description="HTH marR-type" evidence="1">
    <location>
        <begin position="16"/>
        <end position="145"/>
    </location>
</feature>
<dbReference type="Proteomes" id="UP000221168">
    <property type="component" value="Unassembled WGS sequence"/>
</dbReference>
<dbReference type="PROSITE" id="PS50995">
    <property type="entry name" value="HTH_MARR_2"/>
    <property type="match status" value="1"/>
</dbReference>
<dbReference type="InterPro" id="IPR039422">
    <property type="entry name" value="MarR/SlyA-like"/>
</dbReference>
<evidence type="ECO:0000259" key="1">
    <source>
        <dbReference type="PROSITE" id="PS50995"/>
    </source>
</evidence>
<dbReference type="RefSeq" id="WP_099304143.1">
    <property type="nucleotide sequence ID" value="NZ_PDVP01000002.1"/>
</dbReference>